<evidence type="ECO:0000313" key="7">
    <source>
        <dbReference type="EMBL" id="KAK4280869.1"/>
    </source>
</evidence>
<keyword evidence="4 5" id="KW-0287">Flowering</keyword>
<evidence type="ECO:0000256" key="6">
    <source>
        <dbReference type="SAM" id="MobiDB-lite"/>
    </source>
</evidence>
<feature type="region of interest" description="Disordered" evidence="6">
    <location>
        <begin position="382"/>
        <end position="452"/>
    </location>
</feature>
<comment type="similarity">
    <text evidence="1 5">Belongs to the Frigida family.</text>
</comment>
<dbReference type="Proteomes" id="UP001293593">
    <property type="component" value="Unassembled WGS sequence"/>
</dbReference>
<dbReference type="AlphaFoldDB" id="A0AAE1N0S1"/>
<dbReference type="InterPro" id="IPR012474">
    <property type="entry name" value="Frigida"/>
</dbReference>
<proteinExistence type="inferred from homology"/>
<comment type="caution">
    <text evidence="7">The sequence shown here is derived from an EMBL/GenBank/DDBJ whole genome shotgun (WGS) entry which is preliminary data.</text>
</comment>
<name>A0AAE1N0S1_9FABA</name>
<feature type="compositionally biased region" description="Low complexity" evidence="6">
    <location>
        <begin position="405"/>
        <end position="424"/>
    </location>
</feature>
<dbReference type="PANTHER" id="PTHR31791">
    <property type="entry name" value="FRIGIDA-LIKE PROTEIN 3-RELATED"/>
    <property type="match status" value="1"/>
</dbReference>
<organism evidence="7 8">
    <name type="scientific">Acacia crassicarpa</name>
    <name type="common">northern wattle</name>
    <dbReference type="NCBI Taxonomy" id="499986"/>
    <lineage>
        <taxon>Eukaryota</taxon>
        <taxon>Viridiplantae</taxon>
        <taxon>Streptophyta</taxon>
        <taxon>Embryophyta</taxon>
        <taxon>Tracheophyta</taxon>
        <taxon>Spermatophyta</taxon>
        <taxon>Magnoliopsida</taxon>
        <taxon>eudicotyledons</taxon>
        <taxon>Gunneridae</taxon>
        <taxon>Pentapetalae</taxon>
        <taxon>rosids</taxon>
        <taxon>fabids</taxon>
        <taxon>Fabales</taxon>
        <taxon>Fabaceae</taxon>
        <taxon>Caesalpinioideae</taxon>
        <taxon>mimosoid clade</taxon>
        <taxon>Acacieae</taxon>
        <taxon>Acacia</taxon>
    </lineage>
</organism>
<protein>
    <recommendedName>
        <fullName evidence="5">FRIGIDA-like protein</fullName>
    </recommendedName>
</protein>
<keyword evidence="2 5" id="KW-0217">Developmental protein</keyword>
<reference evidence="7" key="1">
    <citation type="submission" date="2023-10" db="EMBL/GenBank/DDBJ databases">
        <title>Chromosome-level genome of the transformable northern wattle, Acacia crassicarpa.</title>
        <authorList>
            <person name="Massaro I."/>
            <person name="Sinha N.R."/>
            <person name="Poethig S."/>
            <person name="Leichty A.R."/>
        </authorList>
    </citation>
    <scope>NUCLEOTIDE SEQUENCE</scope>
    <source>
        <strain evidence="7">Acra3RX</strain>
        <tissue evidence="7">Leaf</tissue>
    </source>
</reference>
<evidence type="ECO:0000256" key="5">
    <source>
        <dbReference type="RuleBase" id="RU364012"/>
    </source>
</evidence>
<keyword evidence="3 5" id="KW-0221">Differentiation</keyword>
<keyword evidence="8" id="KW-1185">Reference proteome</keyword>
<evidence type="ECO:0000256" key="4">
    <source>
        <dbReference type="ARBA" id="ARBA00023089"/>
    </source>
</evidence>
<evidence type="ECO:0000256" key="3">
    <source>
        <dbReference type="ARBA" id="ARBA00022782"/>
    </source>
</evidence>
<dbReference type="Pfam" id="PF07899">
    <property type="entry name" value="Frigida"/>
    <property type="match status" value="1"/>
</dbReference>
<sequence length="521" mass="57143">MATELVTSTNRVQKFFDDLEAQRSIISSCTQLFTTLSNHFSSLEASISQKSQLIDSNLQALESHANKTLESLHQRDNSIPERESAAAARIEEQKEAALADFAKPISAYVELSETLKSLCRKMDSSALLRFIVSKRKESASLRAEIVQAIAEAVDPPRLVLDAVEEFLNSKSAKSGVTDTRWACGILIQALFPEASFGGKSPEFCRRTVARAADLVELWYGQMDGGSETGAVGAAEAVMFLQMVVGFRLRRRFDEEYLRKLVMTFASRRDMAKIASALEFGEKLGDLIDELVKNGKEVEAVYFASESGLTERFPPINLLKSYLRNIKKNATASSKSGNNSQAAMDESSTLELNSIKAAIKCIEDLKVESEFNLESLRKRVAHLEKSKAERKKSSTAGKKSHKRAHGSSSSSTRGAGSSSFRSAKAPKYNSYPSLNRRNPAPPPQPSPVSRFSGSFNYPSQTVYDGPAANPYATAYGAPHNQSPVGLTQQHYSLPSSYGGQTNYAIYDYGHAVPPAYEPPFTH</sequence>
<dbReference type="GO" id="GO:0030154">
    <property type="term" value="P:cell differentiation"/>
    <property type="evidence" value="ECO:0007669"/>
    <property type="project" value="UniProtKB-KW"/>
</dbReference>
<gene>
    <name evidence="7" type="ORF">QN277_012431</name>
</gene>
<accession>A0AAE1N0S1</accession>
<evidence type="ECO:0000256" key="2">
    <source>
        <dbReference type="ARBA" id="ARBA00022473"/>
    </source>
</evidence>
<evidence type="ECO:0000313" key="8">
    <source>
        <dbReference type="Proteomes" id="UP001293593"/>
    </source>
</evidence>
<dbReference type="GO" id="GO:0009908">
    <property type="term" value="P:flower development"/>
    <property type="evidence" value="ECO:0007669"/>
    <property type="project" value="UniProtKB-KW"/>
</dbReference>
<dbReference type="PANTHER" id="PTHR31791:SF10">
    <property type="entry name" value="FRIGIDA-LIKE PROTEIN"/>
    <property type="match status" value="1"/>
</dbReference>
<evidence type="ECO:0000256" key="1">
    <source>
        <dbReference type="ARBA" id="ARBA00008956"/>
    </source>
</evidence>
<dbReference type="EMBL" id="JAWXYG010000002">
    <property type="protein sequence ID" value="KAK4280869.1"/>
    <property type="molecule type" value="Genomic_DNA"/>
</dbReference>